<dbReference type="InterPro" id="IPR023393">
    <property type="entry name" value="START-like_dom_sf"/>
</dbReference>
<gene>
    <name evidence="1" type="ORF">GCM10011398_28170</name>
</gene>
<dbReference type="EMBL" id="BMFR01000013">
    <property type="protein sequence ID" value="GGG81137.1"/>
    <property type="molecule type" value="Genomic_DNA"/>
</dbReference>
<name>A0A917HJJ9_9BACI</name>
<dbReference type="Pfam" id="PF10604">
    <property type="entry name" value="Polyketide_cyc2"/>
    <property type="match status" value="1"/>
</dbReference>
<dbReference type="AlphaFoldDB" id="A0A917HJJ9"/>
<comment type="caution">
    <text evidence="1">The sequence shown here is derived from an EMBL/GenBank/DDBJ whole genome shotgun (WGS) entry which is preliminary data.</text>
</comment>
<sequence>MKEWTKDTEINAPIEEVWKLFDGSLEDMQKVMPNVIENEPIKVTENGVGSIYRQKYEERNKVQSYDVETLEYLNEPDKKRLKIGFSLAKMFDITATYELERIDETKTYFRYTTTNNPLKWYIKLLLTFASDKIVVGFVDKVKKVAEEETQDKPEEA</sequence>
<reference evidence="1" key="1">
    <citation type="journal article" date="2014" name="Int. J. Syst. Evol. Microbiol.">
        <title>Complete genome sequence of Corynebacterium casei LMG S-19264T (=DSM 44701T), isolated from a smear-ripened cheese.</title>
        <authorList>
            <consortium name="US DOE Joint Genome Institute (JGI-PGF)"/>
            <person name="Walter F."/>
            <person name="Albersmeier A."/>
            <person name="Kalinowski J."/>
            <person name="Ruckert C."/>
        </authorList>
    </citation>
    <scope>NUCLEOTIDE SEQUENCE</scope>
    <source>
        <strain evidence="1">CGMCC 1.12754</strain>
    </source>
</reference>
<accession>A0A917HJJ9</accession>
<dbReference type="RefSeq" id="WP_188456022.1">
    <property type="nucleotide sequence ID" value="NZ_BMFR01000013.1"/>
</dbReference>
<dbReference type="Proteomes" id="UP000622860">
    <property type="component" value="Unassembled WGS sequence"/>
</dbReference>
<dbReference type="SUPFAM" id="SSF55961">
    <property type="entry name" value="Bet v1-like"/>
    <property type="match status" value="1"/>
</dbReference>
<dbReference type="Gene3D" id="3.30.530.20">
    <property type="match status" value="1"/>
</dbReference>
<protein>
    <recommendedName>
        <fullName evidence="3">SRPBCC family protein</fullName>
    </recommendedName>
</protein>
<reference evidence="1" key="2">
    <citation type="submission" date="2020-09" db="EMBL/GenBank/DDBJ databases">
        <authorList>
            <person name="Sun Q."/>
            <person name="Zhou Y."/>
        </authorList>
    </citation>
    <scope>NUCLEOTIDE SEQUENCE</scope>
    <source>
        <strain evidence="1">CGMCC 1.12754</strain>
    </source>
</reference>
<proteinExistence type="predicted"/>
<evidence type="ECO:0008006" key="3">
    <source>
        <dbReference type="Google" id="ProtNLM"/>
    </source>
</evidence>
<dbReference type="InterPro" id="IPR019587">
    <property type="entry name" value="Polyketide_cyclase/dehydratase"/>
</dbReference>
<organism evidence="1 2">
    <name type="scientific">Virgibacillus oceani</name>
    <dbReference type="NCBI Taxonomy" id="1479511"/>
    <lineage>
        <taxon>Bacteria</taxon>
        <taxon>Bacillati</taxon>
        <taxon>Bacillota</taxon>
        <taxon>Bacilli</taxon>
        <taxon>Bacillales</taxon>
        <taxon>Bacillaceae</taxon>
        <taxon>Virgibacillus</taxon>
    </lineage>
</organism>
<evidence type="ECO:0000313" key="1">
    <source>
        <dbReference type="EMBL" id="GGG81137.1"/>
    </source>
</evidence>
<keyword evidence="2" id="KW-1185">Reference proteome</keyword>
<evidence type="ECO:0000313" key="2">
    <source>
        <dbReference type="Proteomes" id="UP000622860"/>
    </source>
</evidence>